<feature type="compositionally biased region" description="Polar residues" evidence="1">
    <location>
        <begin position="1"/>
        <end position="21"/>
    </location>
</feature>
<proteinExistence type="predicted"/>
<feature type="region of interest" description="Disordered" evidence="1">
    <location>
        <begin position="1"/>
        <end position="27"/>
    </location>
</feature>
<name>A0A372EQ46_9BURK</name>
<evidence type="ECO:0000256" key="1">
    <source>
        <dbReference type="SAM" id="MobiDB-lite"/>
    </source>
</evidence>
<organism evidence="2 3">
    <name type="scientific">Hydrogenophaga borbori</name>
    <dbReference type="NCBI Taxonomy" id="2294117"/>
    <lineage>
        <taxon>Bacteria</taxon>
        <taxon>Pseudomonadati</taxon>
        <taxon>Pseudomonadota</taxon>
        <taxon>Betaproteobacteria</taxon>
        <taxon>Burkholderiales</taxon>
        <taxon>Comamonadaceae</taxon>
        <taxon>Hydrogenophaga</taxon>
    </lineage>
</organism>
<gene>
    <name evidence="2" type="ORF">DY262_02640</name>
</gene>
<reference evidence="2 3" key="1">
    <citation type="submission" date="2018-08" db="EMBL/GenBank/DDBJ databases">
        <title>Hydrogenophaga sp. LA-38 isolated from sludge.</title>
        <authorList>
            <person name="Im W.-T."/>
        </authorList>
    </citation>
    <scope>NUCLEOTIDE SEQUENCE [LARGE SCALE GENOMIC DNA]</scope>
    <source>
        <strain evidence="2 3">LA-38</strain>
    </source>
</reference>
<accession>A0A372EQ46</accession>
<dbReference type="RefSeq" id="WP_116957410.1">
    <property type="nucleotide sequence ID" value="NZ_QVLS01000001.1"/>
</dbReference>
<dbReference type="AlphaFoldDB" id="A0A372EQ46"/>
<evidence type="ECO:0000313" key="2">
    <source>
        <dbReference type="EMBL" id="RFP82738.1"/>
    </source>
</evidence>
<protein>
    <submittedName>
        <fullName evidence="2">Uncharacterized protein</fullName>
    </submittedName>
</protein>
<keyword evidence="3" id="KW-1185">Reference proteome</keyword>
<sequence>MQRLTPSGTGLFSTGRTTHTGSLHRASRRHLVPPEVLGVLRRMPWFPQAVARYRFQAFADCLAHSERLQEALIRDLCADQLMALEPAADGPDTLDTRTEEDPGAERIAGLGVHGPLSLTMAHALGPGQGGRLYRDHHGFVVLFTVCYEGRPIAVAMDGNDLQQNEVMDHVRAYTDRHDLACEDLQAAEFRDVQRALPGPLDIAQLCFRLIDLDSLVKASRAKHQATRLLPPTGLASRGAGVPGPGRHANMVRWVANAQLRRPPLPAEGEDALFALFRRSPELIERFEWPPASRPGFEE</sequence>
<dbReference type="Proteomes" id="UP000261931">
    <property type="component" value="Unassembled WGS sequence"/>
</dbReference>
<dbReference type="EMBL" id="QVLS01000001">
    <property type="protein sequence ID" value="RFP82738.1"/>
    <property type="molecule type" value="Genomic_DNA"/>
</dbReference>
<comment type="caution">
    <text evidence="2">The sequence shown here is derived from an EMBL/GenBank/DDBJ whole genome shotgun (WGS) entry which is preliminary data.</text>
</comment>
<evidence type="ECO:0000313" key="3">
    <source>
        <dbReference type="Proteomes" id="UP000261931"/>
    </source>
</evidence>